<evidence type="ECO:0000313" key="2">
    <source>
        <dbReference type="Proteomes" id="UP001107558"/>
    </source>
</evidence>
<evidence type="ECO:0000313" key="1">
    <source>
        <dbReference type="EMBL" id="KAG5671817.1"/>
    </source>
</evidence>
<dbReference type="Proteomes" id="UP001107558">
    <property type="component" value="Chromosome 3"/>
</dbReference>
<gene>
    <name evidence="1" type="ORF">PVAND_001992</name>
</gene>
<proteinExistence type="predicted"/>
<comment type="caution">
    <text evidence="1">The sequence shown here is derived from an EMBL/GenBank/DDBJ whole genome shotgun (WGS) entry which is preliminary data.</text>
</comment>
<keyword evidence="2" id="KW-1185">Reference proteome</keyword>
<dbReference type="EMBL" id="JADBJN010000003">
    <property type="protein sequence ID" value="KAG5671817.1"/>
    <property type="molecule type" value="Genomic_DNA"/>
</dbReference>
<dbReference type="OrthoDB" id="8063258at2759"/>
<name>A0A9J6BPM0_POLVA</name>
<organism evidence="1 2">
    <name type="scientific">Polypedilum vanderplanki</name>
    <name type="common">Sleeping chironomid midge</name>
    <dbReference type="NCBI Taxonomy" id="319348"/>
    <lineage>
        <taxon>Eukaryota</taxon>
        <taxon>Metazoa</taxon>
        <taxon>Ecdysozoa</taxon>
        <taxon>Arthropoda</taxon>
        <taxon>Hexapoda</taxon>
        <taxon>Insecta</taxon>
        <taxon>Pterygota</taxon>
        <taxon>Neoptera</taxon>
        <taxon>Endopterygota</taxon>
        <taxon>Diptera</taxon>
        <taxon>Nematocera</taxon>
        <taxon>Chironomoidea</taxon>
        <taxon>Chironomidae</taxon>
        <taxon>Chironominae</taxon>
        <taxon>Polypedilum</taxon>
        <taxon>Polypedilum</taxon>
    </lineage>
</organism>
<protein>
    <submittedName>
        <fullName evidence="1">Uncharacterized protein</fullName>
    </submittedName>
</protein>
<accession>A0A9J6BPM0</accession>
<dbReference type="AlphaFoldDB" id="A0A9J6BPM0"/>
<sequence length="125" mass="14317">MRDLEGKKALNHNLQIFVNKCLRAICGIYYPEKISNTDLYARTGQQLIANNIGKRKWSWIGHTLRKSPEDITRQALSLEPRAAKSRDGPLSLGNHLFVMKQLNRAISFQRAGGFSKESNEIQMFR</sequence>
<reference evidence="1" key="1">
    <citation type="submission" date="2021-03" db="EMBL/GenBank/DDBJ databases">
        <title>Chromosome level genome of the anhydrobiotic midge Polypedilum vanderplanki.</title>
        <authorList>
            <person name="Yoshida Y."/>
            <person name="Kikawada T."/>
            <person name="Gusev O."/>
        </authorList>
    </citation>
    <scope>NUCLEOTIDE SEQUENCE</scope>
    <source>
        <strain evidence="1">NIAS01</strain>
        <tissue evidence="1">Whole body or cell culture</tissue>
    </source>
</reference>